<gene>
    <name evidence="2" type="ORF">APZ42_012523</name>
</gene>
<accession>A0A162RQQ9</accession>
<sequence length="900" mass="102514">MSELLPFSDVQTNQILLIAGYFKREPKKKAGNVTAEYSRILQRKARKYIDEWLMKGVPPVTFDKLARSAPWIFEKFELTKSVVQENISTQPCQSTSKPTPVPGNTTTLNEGGTSHIAELLFSEDDDDDGDDTSHEFEGMPANFLCGGEYLEKTLTLKKILQHFAVSTNQKKSHMTYLLKLLIEYQPLPAYDSLPATGQQLLYIDGRDVVNQRSAQTLTSSQTPSSTEQPTRKKKRKPMPLPPVINLDDEGNCLYVHFGLENALCGDSVGIYFKHADILQYAGIYRTNPEALPFCLRNKIYKMDKKVEVEQAKAFLQGRRLDDTDNAVLISRHVTHFEVDLSADGVQFFDNSEQSECIPICMIVHSVSESTDLSKCKRILLKVRKPVIIGVAHCKTKPDVKKFLAPLIQELVQLDPTNLDDQVTAGRQFTVSIRCIIADWPMRSYLKRIKGHSGYWSCERCIQEGVRCIHHPTVPLKSGEEPKTSIQFLELNAPPRTDEDFLSYCESDESRDNHITNVNDISPFVELNVPMVTAFPIEPMHTMYACCFGRLLKGIVSVQKEGKISKNLLSLIDSRLRLFKKCKPFEFDRYLRSLKNCVNKYKHHELRDLLMYFLFPVFSGILSEKQFNNLMLLQYAMLLMGGFSPNPVPKEDALRASCVLKFFVQQLIDFGYPIRPTTHAVIHLPEDVIHFDCGIESLSAFPYENFYRFFRNILSSGNKPLEQIRNRLVERSKYLLPTSSDGMIINSSQQLLLGKEQEMNSSNKVVLSFKNGKGPDKEKKITFRDFVLSNKFPNNVALMKNGNVVVCSDIIENPPESKVLLIIGSKFSLKEDAFHYPYPSSTYGTHIVSKLENRIGEWNLNCLQGKMYALPHKLSDYNDLPDIRTSTCKWFVTPIRHTLPM</sequence>
<reference evidence="2 3" key="1">
    <citation type="submission" date="2016-03" db="EMBL/GenBank/DDBJ databases">
        <title>EvidentialGene: Evidence-directed Construction of Genes on Genomes.</title>
        <authorList>
            <person name="Gilbert D.G."/>
            <person name="Choi J.-H."/>
            <person name="Mockaitis K."/>
            <person name="Colbourne J."/>
            <person name="Pfrender M."/>
        </authorList>
    </citation>
    <scope>NUCLEOTIDE SEQUENCE [LARGE SCALE GENOMIC DNA]</scope>
    <source>
        <strain evidence="2 3">Xinb3</strain>
        <tissue evidence="2">Complete organism</tissue>
    </source>
</reference>
<name>A0A162RQQ9_9CRUS</name>
<evidence type="ECO:0000313" key="3">
    <source>
        <dbReference type="Proteomes" id="UP000076858"/>
    </source>
</evidence>
<comment type="caution">
    <text evidence="2">The sequence shown here is derived from an EMBL/GenBank/DDBJ whole genome shotgun (WGS) entry which is preliminary data.</text>
</comment>
<proteinExistence type="predicted"/>
<dbReference type="Proteomes" id="UP000076858">
    <property type="component" value="Unassembled WGS sequence"/>
</dbReference>
<dbReference type="PANTHER" id="PTHR33053:SF9">
    <property type="entry name" value="AGAP000105-PA"/>
    <property type="match status" value="1"/>
</dbReference>
<dbReference type="PANTHER" id="PTHR33053">
    <property type="entry name" value="PROTEIN, PUTATIVE-RELATED"/>
    <property type="match status" value="1"/>
</dbReference>
<evidence type="ECO:0008006" key="4">
    <source>
        <dbReference type="Google" id="ProtNLM"/>
    </source>
</evidence>
<organism evidence="2 3">
    <name type="scientific">Daphnia magna</name>
    <dbReference type="NCBI Taxonomy" id="35525"/>
    <lineage>
        <taxon>Eukaryota</taxon>
        <taxon>Metazoa</taxon>
        <taxon>Ecdysozoa</taxon>
        <taxon>Arthropoda</taxon>
        <taxon>Crustacea</taxon>
        <taxon>Branchiopoda</taxon>
        <taxon>Diplostraca</taxon>
        <taxon>Cladocera</taxon>
        <taxon>Anomopoda</taxon>
        <taxon>Daphniidae</taxon>
        <taxon>Daphnia</taxon>
    </lineage>
</organism>
<keyword evidence="3" id="KW-1185">Reference proteome</keyword>
<evidence type="ECO:0000256" key="1">
    <source>
        <dbReference type="SAM" id="MobiDB-lite"/>
    </source>
</evidence>
<dbReference type="EMBL" id="LRGB01000118">
    <property type="protein sequence ID" value="KZS20707.1"/>
    <property type="molecule type" value="Genomic_DNA"/>
</dbReference>
<dbReference type="OrthoDB" id="6330754at2759"/>
<feature type="region of interest" description="Disordered" evidence="1">
    <location>
        <begin position="214"/>
        <end position="241"/>
    </location>
</feature>
<dbReference type="AlphaFoldDB" id="A0A162RQQ9"/>
<evidence type="ECO:0000313" key="2">
    <source>
        <dbReference type="EMBL" id="KZS20707.1"/>
    </source>
</evidence>
<feature type="compositionally biased region" description="Low complexity" evidence="1">
    <location>
        <begin position="214"/>
        <end position="228"/>
    </location>
</feature>
<protein>
    <recommendedName>
        <fullName evidence="4">Cc8L18.2-like protein</fullName>
    </recommendedName>
</protein>